<evidence type="ECO:0000259" key="4">
    <source>
        <dbReference type="PROSITE" id="PS50011"/>
    </source>
</evidence>
<dbReference type="GO" id="GO:0005524">
    <property type="term" value="F:ATP binding"/>
    <property type="evidence" value="ECO:0007669"/>
    <property type="project" value="InterPro"/>
</dbReference>
<evidence type="ECO:0000256" key="2">
    <source>
        <dbReference type="SAM" id="Phobius"/>
    </source>
</evidence>
<dbReference type="CDD" id="cd13999">
    <property type="entry name" value="STKc_MAP3K-like"/>
    <property type="match status" value="1"/>
</dbReference>
<dbReference type="SMART" id="SM00220">
    <property type="entry name" value="S_TKc"/>
    <property type="match status" value="1"/>
</dbReference>
<dbReference type="SUPFAM" id="SSF56112">
    <property type="entry name" value="Protein kinase-like (PK-like)"/>
    <property type="match status" value="1"/>
</dbReference>
<dbReference type="PROSITE" id="PS00108">
    <property type="entry name" value="PROTEIN_KINASE_ST"/>
    <property type="match status" value="1"/>
</dbReference>
<evidence type="ECO:0000256" key="3">
    <source>
        <dbReference type="SAM" id="SignalP"/>
    </source>
</evidence>
<dbReference type="Proteomes" id="UP000435112">
    <property type="component" value="Unassembled WGS sequence"/>
</dbReference>
<dbReference type="PANTHER" id="PTHR44329:SF214">
    <property type="entry name" value="PROTEIN KINASE DOMAIN-CONTAINING PROTEIN"/>
    <property type="match status" value="1"/>
</dbReference>
<dbReference type="SUPFAM" id="SSF52058">
    <property type="entry name" value="L domain-like"/>
    <property type="match status" value="1"/>
</dbReference>
<feature type="chain" id="PRO_5033872841" description="Protein kinase domain-containing protein" evidence="3">
    <location>
        <begin position="28"/>
        <end position="818"/>
    </location>
</feature>
<evidence type="ECO:0000313" key="6">
    <source>
        <dbReference type="EMBL" id="KAE9036316.1"/>
    </source>
</evidence>
<evidence type="ECO:0000313" key="5">
    <source>
        <dbReference type="EMBL" id="KAE9028840.1"/>
    </source>
</evidence>
<dbReference type="Gene3D" id="3.80.10.10">
    <property type="entry name" value="Ribonuclease Inhibitor"/>
    <property type="match status" value="1"/>
</dbReference>
<dbReference type="InterPro" id="IPR032675">
    <property type="entry name" value="LRR_dom_sf"/>
</dbReference>
<feature type="signal peptide" evidence="3">
    <location>
        <begin position="1"/>
        <end position="27"/>
    </location>
</feature>
<evidence type="ECO:0000313" key="9">
    <source>
        <dbReference type="Proteomes" id="UP000434957"/>
    </source>
</evidence>
<name>A0A6A3N5S8_9STRA</name>
<comment type="caution">
    <text evidence="6">The sequence shown here is derived from an EMBL/GenBank/DDBJ whole genome shotgun (WGS) entry which is preliminary data.</text>
</comment>
<gene>
    <name evidence="6" type="ORF">PR001_g8884</name>
    <name evidence="5" type="ORF">PR002_g10286</name>
    <name evidence="7" type="ORF">PR003_g12610</name>
</gene>
<dbReference type="EMBL" id="QXFT01000766">
    <property type="protein sequence ID" value="KAE9336220.1"/>
    <property type="molecule type" value="Genomic_DNA"/>
</dbReference>
<reference evidence="8 10" key="1">
    <citation type="submission" date="2018-09" db="EMBL/GenBank/DDBJ databases">
        <title>Genomic investigation of the strawberry pathogen Phytophthora fragariae indicates pathogenicity is determined by transcriptional variation in three key races.</title>
        <authorList>
            <person name="Adams T.M."/>
            <person name="Armitage A.D."/>
            <person name="Sobczyk M.K."/>
            <person name="Bates H.J."/>
            <person name="Dunwell J.M."/>
            <person name="Nellist C.F."/>
            <person name="Harrison R.J."/>
        </authorList>
    </citation>
    <scope>NUCLEOTIDE SEQUENCE [LARGE SCALE GENOMIC DNA]</scope>
    <source>
        <strain evidence="6 8">SCRP249</strain>
        <strain evidence="5 10">SCRP324</strain>
        <strain evidence="7 9">SCRP333</strain>
    </source>
</reference>
<dbReference type="OrthoDB" id="4062651at2759"/>
<keyword evidence="2" id="KW-0472">Membrane</keyword>
<accession>A0A6A3N5S8</accession>
<feature type="domain" description="Protein kinase" evidence="4">
    <location>
        <begin position="463"/>
        <end position="750"/>
    </location>
</feature>
<protein>
    <recommendedName>
        <fullName evidence="4">Protein kinase domain-containing protein</fullName>
    </recommendedName>
</protein>
<dbReference type="Gene3D" id="1.10.510.10">
    <property type="entry name" value="Transferase(Phosphotransferase) domain 1"/>
    <property type="match status" value="1"/>
</dbReference>
<keyword evidence="2" id="KW-0812">Transmembrane</keyword>
<dbReference type="InterPro" id="IPR051681">
    <property type="entry name" value="Ser/Thr_Kinases-Pseudokinases"/>
</dbReference>
<evidence type="ECO:0000313" key="10">
    <source>
        <dbReference type="Proteomes" id="UP000435112"/>
    </source>
</evidence>
<sequence length="818" mass="89388">MRRSRLQQRRLAVLCVISAVVVGPSVARVFQTNACVKPAPTLATLRRSDSTASNAEVVYSNCSVVKISSSSSNGTTSIDASNLEIQAIASFPDVTILQLSGNEVTTIYEDTDSTVKTLDLSSNGLSSVDALSFPSSVTTLVLDSNSIVGLDSGEIPDTVSTLSLRNNGIIVLTGFTFSDALVTLDTSKNTIHDLSKWEMPTQLQAYTCQNCGVEKLSGVTLPSAGSLTALDLTGSTVDSFEVPNSSEPLIAALGTFRLTVSSSGCSDSSATKEVVQSVTVCVLPDAVYNSKYVIPGTVRDSSGALPPPPFGSQAIDTASPSSSSSSGWMLVAMISGAALLIVLVGGAVGYLVFRHRRTTDKFKDYTADRTSGFRSVGDIVPSNNPTTHTFFDRTLNTGMMEDEMRSDLALDDTIVSTKRRGMNSTVSSTTSSNMTRVISARHLDNDIRTDQEMRHFRLMHEEVVRGKLIAKGGYGAVYKATFRDKEVVAKQLLPERTRDPRMLNDFMDEIRTCASLDHPKIVTFMGFTFSSLMDLAAVFEFMPNGDLATLMQKQLKRETRDPSARSSYGWFRSTKTERGGLKCKSLLALDIAEALVYLHSFESPMIHRDLKPNNVLLSERWEAKLTDFGVSRELTEDQTMTAEIGTISWIAPEVLRGERYSEKADVYSFGVILTELDTCRRPYSEGIPNDDNRGGNVKHTNARIAVLVSAGSLRPSLSPDCPNSVRDLVDKCLDSDPTNRPSALQLHYELRNLELALDDLAITGRMSNPTPRNNCRAPRRTTHRSERGRKPPPMAHLVEDDDIAILSAERRDHVKYYV</sequence>
<feature type="transmembrane region" description="Helical" evidence="2">
    <location>
        <begin position="328"/>
        <end position="353"/>
    </location>
</feature>
<dbReference type="AlphaFoldDB" id="A0A6A3N5S8"/>
<dbReference type="PROSITE" id="PS50011">
    <property type="entry name" value="PROTEIN_KINASE_DOM"/>
    <property type="match status" value="1"/>
</dbReference>
<dbReference type="EMBL" id="QXFU01000578">
    <property type="protein sequence ID" value="KAE9028840.1"/>
    <property type="molecule type" value="Genomic_DNA"/>
</dbReference>
<feature type="region of interest" description="Disordered" evidence="1">
    <location>
        <begin position="764"/>
        <end position="794"/>
    </location>
</feature>
<dbReference type="PANTHER" id="PTHR44329">
    <property type="entry name" value="SERINE/THREONINE-PROTEIN KINASE TNNI3K-RELATED"/>
    <property type="match status" value="1"/>
</dbReference>
<dbReference type="InterPro" id="IPR008271">
    <property type="entry name" value="Ser/Thr_kinase_AS"/>
</dbReference>
<proteinExistence type="predicted"/>
<dbReference type="Proteomes" id="UP000434957">
    <property type="component" value="Unassembled WGS sequence"/>
</dbReference>
<dbReference type="EMBL" id="QXFV01000480">
    <property type="protein sequence ID" value="KAE9036316.1"/>
    <property type="molecule type" value="Genomic_DNA"/>
</dbReference>
<dbReference type="GO" id="GO:0004674">
    <property type="term" value="F:protein serine/threonine kinase activity"/>
    <property type="evidence" value="ECO:0007669"/>
    <property type="project" value="TreeGrafter"/>
</dbReference>
<evidence type="ECO:0000256" key="1">
    <source>
        <dbReference type="SAM" id="MobiDB-lite"/>
    </source>
</evidence>
<dbReference type="Proteomes" id="UP000429607">
    <property type="component" value="Unassembled WGS sequence"/>
</dbReference>
<dbReference type="InterPro" id="IPR000719">
    <property type="entry name" value="Prot_kinase_dom"/>
</dbReference>
<keyword evidence="3" id="KW-0732">Signal</keyword>
<keyword evidence="9" id="KW-1185">Reference proteome</keyword>
<organism evidence="6 8">
    <name type="scientific">Phytophthora rubi</name>
    <dbReference type="NCBI Taxonomy" id="129364"/>
    <lineage>
        <taxon>Eukaryota</taxon>
        <taxon>Sar</taxon>
        <taxon>Stramenopiles</taxon>
        <taxon>Oomycota</taxon>
        <taxon>Peronosporomycetes</taxon>
        <taxon>Peronosporales</taxon>
        <taxon>Peronosporaceae</taxon>
        <taxon>Phytophthora</taxon>
    </lineage>
</organism>
<keyword evidence="2" id="KW-1133">Transmembrane helix</keyword>
<dbReference type="InterPro" id="IPR011009">
    <property type="entry name" value="Kinase-like_dom_sf"/>
</dbReference>
<dbReference type="Pfam" id="PF00069">
    <property type="entry name" value="Pkinase"/>
    <property type="match status" value="1"/>
</dbReference>
<evidence type="ECO:0000313" key="7">
    <source>
        <dbReference type="EMBL" id="KAE9336220.1"/>
    </source>
</evidence>
<evidence type="ECO:0000313" key="8">
    <source>
        <dbReference type="Proteomes" id="UP000429607"/>
    </source>
</evidence>